<dbReference type="Proteomes" id="UP000503447">
    <property type="component" value="Chromosome"/>
</dbReference>
<dbReference type="EMBL" id="CP053452">
    <property type="protein sequence ID" value="QJX00701.1"/>
    <property type="molecule type" value="Genomic_DNA"/>
</dbReference>
<dbReference type="AlphaFoldDB" id="A0A6M5Z5I6"/>
<organism evidence="2 3">
    <name type="scientific">Frigoriglobus tundricola</name>
    <dbReference type="NCBI Taxonomy" id="2774151"/>
    <lineage>
        <taxon>Bacteria</taxon>
        <taxon>Pseudomonadati</taxon>
        <taxon>Planctomycetota</taxon>
        <taxon>Planctomycetia</taxon>
        <taxon>Gemmatales</taxon>
        <taxon>Gemmataceae</taxon>
        <taxon>Frigoriglobus</taxon>
    </lineage>
</organism>
<dbReference type="RefSeq" id="WP_171475398.1">
    <property type="nucleotide sequence ID" value="NZ_CP053452.2"/>
</dbReference>
<feature type="signal peptide" evidence="1">
    <location>
        <begin position="1"/>
        <end position="20"/>
    </location>
</feature>
<gene>
    <name evidence="2" type="ORF">FTUN_8333</name>
</gene>
<protein>
    <submittedName>
        <fullName evidence="2">Uncharacterized protein</fullName>
    </submittedName>
</protein>
<dbReference type="KEGG" id="ftj:FTUN_8333"/>
<name>A0A6M5Z5I6_9BACT</name>
<keyword evidence="1" id="KW-0732">Signal</keyword>
<proteinExistence type="predicted"/>
<keyword evidence="3" id="KW-1185">Reference proteome</keyword>
<accession>A0A6M5Z5I6</accession>
<sequence length="81" mass="8900">MIRKLILSAVIATATLTGLAAVPARADGGPPALLPHHRFEVVARRGASDWQSKGTFRLHARAELLAVRLRQQGYTVEIRQF</sequence>
<evidence type="ECO:0000313" key="2">
    <source>
        <dbReference type="EMBL" id="QJX00701.1"/>
    </source>
</evidence>
<evidence type="ECO:0000256" key="1">
    <source>
        <dbReference type="SAM" id="SignalP"/>
    </source>
</evidence>
<feature type="chain" id="PRO_5026671289" evidence="1">
    <location>
        <begin position="21"/>
        <end position="81"/>
    </location>
</feature>
<evidence type="ECO:0000313" key="3">
    <source>
        <dbReference type="Proteomes" id="UP000503447"/>
    </source>
</evidence>
<reference evidence="3" key="1">
    <citation type="submission" date="2020-05" db="EMBL/GenBank/DDBJ databases">
        <title>Frigoriglobus tundricola gen. nov., sp. nov., a psychrotolerant cellulolytic planctomycete of the family Gemmataceae with two divergent copies of 16S rRNA gene.</title>
        <authorList>
            <person name="Kulichevskaya I.S."/>
            <person name="Ivanova A.A."/>
            <person name="Naumoff D.G."/>
            <person name="Beletsky A.V."/>
            <person name="Rijpstra W.I.C."/>
            <person name="Sinninghe Damste J.S."/>
            <person name="Mardanov A.V."/>
            <person name="Ravin N.V."/>
            <person name="Dedysh S.N."/>
        </authorList>
    </citation>
    <scope>NUCLEOTIDE SEQUENCE [LARGE SCALE GENOMIC DNA]</scope>
    <source>
        <strain evidence="3">PL17</strain>
    </source>
</reference>